<evidence type="ECO:0000259" key="2">
    <source>
        <dbReference type="PROSITE" id="PS50188"/>
    </source>
</evidence>
<evidence type="ECO:0000313" key="4">
    <source>
        <dbReference type="WBParaSite" id="GPLIN_001465500"/>
    </source>
</evidence>
<accession>A0A183CP48</accession>
<dbReference type="WBParaSite" id="GPLIN_001465500">
    <property type="protein sequence ID" value="GPLIN_001465500"/>
    <property type="gene ID" value="GPLIN_001465500"/>
</dbReference>
<protein>
    <submittedName>
        <fullName evidence="4">B30.2/SPRY domain-containing protein</fullName>
    </submittedName>
</protein>
<dbReference type="Gene3D" id="2.60.120.920">
    <property type="match status" value="1"/>
</dbReference>
<dbReference type="InterPro" id="IPR043136">
    <property type="entry name" value="B30.2/SPRY_sf"/>
</dbReference>
<organism evidence="3 4">
    <name type="scientific">Globodera pallida</name>
    <name type="common">Potato cyst nematode worm</name>
    <name type="synonym">Heterodera pallida</name>
    <dbReference type="NCBI Taxonomy" id="36090"/>
    <lineage>
        <taxon>Eukaryota</taxon>
        <taxon>Metazoa</taxon>
        <taxon>Ecdysozoa</taxon>
        <taxon>Nematoda</taxon>
        <taxon>Chromadorea</taxon>
        <taxon>Rhabditida</taxon>
        <taxon>Tylenchina</taxon>
        <taxon>Tylenchomorpha</taxon>
        <taxon>Tylenchoidea</taxon>
        <taxon>Heteroderidae</taxon>
        <taxon>Heteroderinae</taxon>
        <taxon>Globodera</taxon>
    </lineage>
</organism>
<dbReference type="Pfam" id="PF00622">
    <property type="entry name" value="SPRY"/>
    <property type="match status" value="1"/>
</dbReference>
<dbReference type="SUPFAM" id="SSF49899">
    <property type="entry name" value="Concanavalin A-like lectins/glucanases"/>
    <property type="match status" value="1"/>
</dbReference>
<evidence type="ECO:0000256" key="1">
    <source>
        <dbReference type="SAM" id="Coils"/>
    </source>
</evidence>
<proteinExistence type="predicted"/>
<dbReference type="CDD" id="cd12885">
    <property type="entry name" value="SPRY_RanBP_like"/>
    <property type="match status" value="1"/>
</dbReference>
<dbReference type="PROSITE" id="PS50188">
    <property type="entry name" value="B302_SPRY"/>
    <property type="match status" value="1"/>
</dbReference>
<dbReference type="InterPro" id="IPR003877">
    <property type="entry name" value="SPRY_dom"/>
</dbReference>
<keyword evidence="1" id="KW-0175">Coiled coil</keyword>
<dbReference type="Proteomes" id="UP000050741">
    <property type="component" value="Unassembled WGS sequence"/>
</dbReference>
<keyword evidence="3" id="KW-1185">Reference proteome</keyword>
<dbReference type="InterPro" id="IPR001870">
    <property type="entry name" value="B30.2/SPRY"/>
</dbReference>
<dbReference type="InterPro" id="IPR013320">
    <property type="entry name" value="ConA-like_dom_sf"/>
</dbReference>
<feature type="domain" description="B30.2/SPRY" evidence="2">
    <location>
        <begin position="126"/>
        <end position="316"/>
    </location>
</feature>
<dbReference type="InterPro" id="IPR044736">
    <property type="entry name" value="Gid1/RanBPM/SPLA_SPRY"/>
</dbReference>
<reference evidence="4" key="2">
    <citation type="submission" date="2016-06" db="UniProtKB">
        <authorList>
            <consortium name="WormBaseParasite"/>
        </authorList>
    </citation>
    <scope>IDENTIFICATION</scope>
</reference>
<name>A0A183CP48_GLOPA</name>
<dbReference type="SMART" id="SM00449">
    <property type="entry name" value="SPRY"/>
    <property type="match status" value="1"/>
</dbReference>
<evidence type="ECO:0000313" key="3">
    <source>
        <dbReference type="Proteomes" id="UP000050741"/>
    </source>
</evidence>
<sequence length="323" mass="36167">MVATLNSNNWLRCDPLRIVSSIVLVLVICTVHGNEFKMNEQQKMNESSGQTMVVAELEEYQNTQNRNNECEEQLNDFLKQFVAEQKEANRMLQKQMGELGNSSKELEKGMNQLKEEIAKMEQYPKEQQNTVAVAVLNGIRIMRQQNRWDSAASHENLILSEPDRLVVQFNGEVWGSVRAEKRMLENPYFEVKILVSGSRIFIGLATKKMPLNNNPVGVHEGTFAYDSWGRFWGHEVDGCSHAADGRPYIVKGIPAFAVGDVVGCGVNLKNGQIIYTKNGKRLDSANLFVDSAADLFPCVSLGLPGTKIANFGPNFKYNFADGI</sequence>
<feature type="coiled-coil region" evidence="1">
    <location>
        <begin position="53"/>
        <end position="123"/>
    </location>
</feature>
<dbReference type="AlphaFoldDB" id="A0A183CP48"/>
<reference evidence="3" key="1">
    <citation type="submission" date="2014-05" db="EMBL/GenBank/DDBJ databases">
        <title>The genome and life-stage specific transcriptomes of Globodera pallida elucidate key aspects of plant parasitism by a cyst nematode.</title>
        <authorList>
            <person name="Cotton J.A."/>
            <person name="Lilley C.J."/>
            <person name="Jones L.M."/>
            <person name="Kikuchi T."/>
            <person name="Reid A.J."/>
            <person name="Thorpe P."/>
            <person name="Tsai I.J."/>
            <person name="Beasley H."/>
            <person name="Blok V."/>
            <person name="Cock P.J.A."/>
            <person name="Van den Akker S.E."/>
            <person name="Holroyd N."/>
            <person name="Hunt M."/>
            <person name="Mantelin S."/>
            <person name="Naghra H."/>
            <person name="Pain A."/>
            <person name="Palomares-Rius J.E."/>
            <person name="Zarowiecki M."/>
            <person name="Berriman M."/>
            <person name="Jones J.T."/>
            <person name="Urwin P.E."/>
        </authorList>
    </citation>
    <scope>NUCLEOTIDE SEQUENCE [LARGE SCALE GENOMIC DNA]</scope>
    <source>
        <strain evidence="3">Lindley</strain>
    </source>
</reference>